<dbReference type="Proteomes" id="UP000321960">
    <property type="component" value="Unassembled WGS sequence"/>
</dbReference>
<name>A0A512J877_9HYPH</name>
<accession>A0A512J877</accession>
<organism evidence="2 4">
    <name type="scientific">Methylobacterium oxalidis</name>
    <dbReference type="NCBI Taxonomy" id="944322"/>
    <lineage>
        <taxon>Bacteria</taxon>
        <taxon>Pseudomonadati</taxon>
        <taxon>Pseudomonadota</taxon>
        <taxon>Alphaproteobacteria</taxon>
        <taxon>Hyphomicrobiales</taxon>
        <taxon>Methylobacteriaceae</taxon>
        <taxon>Methylobacterium</taxon>
    </lineage>
</organism>
<dbReference type="OrthoDB" id="8008142at2"/>
<sequence length="127" mass="13717">MRLSTIFVAGASTCLALNVASALAQQGFPPTLTCIIKQRAFEVAGWIVTTRDKGSYVVDFRRGEIRQRLGGAEVRYSYQVSPRSIPGDPAIELLGNDAAMTIIQSSKRATFSLARLNPPNLEAGTCK</sequence>
<comment type="caution">
    <text evidence="2">The sequence shown here is derived from an EMBL/GenBank/DDBJ whole genome shotgun (WGS) entry which is preliminary data.</text>
</comment>
<proteinExistence type="predicted"/>
<dbReference type="Proteomes" id="UP001156856">
    <property type="component" value="Unassembled WGS sequence"/>
</dbReference>
<gene>
    <name evidence="3" type="ORF">GCM10007888_35340</name>
    <name evidence="2" type="ORF">MOX02_41710</name>
</gene>
<reference evidence="3" key="1">
    <citation type="journal article" date="2014" name="Int. J. Syst. Evol. Microbiol.">
        <title>Complete genome of a new Firmicutes species belonging to the dominant human colonic microbiota ('Ruminococcus bicirculans') reveals two chromosomes and a selective capacity to utilize plant glucans.</title>
        <authorList>
            <consortium name="NISC Comparative Sequencing Program"/>
            <person name="Wegmann U."/>
            <person name="Louis P."/>
            <person name="Goesmann A."/>
            <person name="Henrissat B."/>
            <person name="Duncan S.H."/>
            <person name="Flint H.J."/>
        </authorList>
    </citation>
    <scope>NUCLEOTIDE SEQUENCE</scope>
    <source>
        <strain evidence="3">NBRC 107715</strain>
    </source>
</reference>
<feature type="chain" id="PRO_5022189884" evidence="1">
    <location>
        <begin position="25"/>
        <end position="127"/>
    </location>
</feature>
<dbReference type="EMBL" id="BSPK01000064">
    <property type="protein sequence ID" value="GLS65152.1"/>
    <property type="molecule type" value="Genomic_DNA"/>
</dbReference>
<keyword evidence="1" id="KW-0732">Signal</keyword>
<dbReference type="EMBL" id="BJZU01000092">
    <property type="protein sequence ID" value="GEP06133.1"/>
    <property type="molecule type" value="Genomic_DNA"/>
</dbReference>
<protein>
    <submittedName>
        <fullName evidence="2">Uncharacterized protein</fullName>
    </submittedName>
</protein>
<evidence type="ECO:0000313" key="2">
    <source>
        <dbReference type="EMBL" id="GEP06133.1"/>
    </source>
</evidence>
<dbReference type="RefSeq" id="WP_147027666.1">
    <property type="nucleotide sequence ID" value="NZ_BJZU01000092.1"/>
</dbReference>
<evidence type="ECO:0000313" key="3">
    <source>
        <dbReference type="EMBL" id="GLS65152.1"/>
    </source>
</evidence>
<evidence type="ECO:0000313" key="5">
    <source>
        <dbReference type="Proteomes" id="UP001156856"/>
    </source>
</evidence>
<evidence type="ECO:0000313" key="4">
    <source>
        <dbReference type="Proteomes" id="UP000321960"/>
    </source>
</evidence>
<dbReference type="AlphaFoldDB" id="A0A512J877"/>
<evidence type="ECO:0000256" key="1">
    <source>
        <dbReference type="SAM" id="SignalP"/>
    </source>
</evidence>
<feature type="signal peptide" evidence="1">
    <location>
        <begin position="1"/>
        <end position="24"/>
    </location>
</feature>
<reference evidence="2 4" key="3">
    <citation type="submission" date="2019-07" db="EMBL/GenBank/DDBJ databases">
        <title>Whole genome shotgun sequence of Methylobacterium oxalidis NBRC 107715.</title>
        <authorList>
            <person name="Hosoyama A."/>
            <person name="Uohara A."/>
            <person name="Ohji S."/>
            <person name="Ichikawa N."/>
        </authorList>
    </citation>
    <scope>NUCLEOTIDE SEQUENCE [LARGE SCALE GENOMIC DNA]</scope>
    <source>
        <strain evidence="2 4">NBRC 107715</strain>
    </source>
</reference>
<reference evidence="5" key="2">
    <citation type="journal article" date="2019" name="Int. J. Syst. Evol. Microbiol.">
        <title>The Global Catalogue of Microorganisms (GCM) 10K type strain sequencing project: providing services to taxonomists for standard genome sequencing and annotation.</title>
        <authorList>
            <consortium name="The Broad Institute Genomics Platform"/>
            <consortium name="The Broad Institute Genome Sequencing Center for Infectious Disease"/>
            <person name="Wu L."/>
            <person name="Ma J."/>
        </authorList>
    </citation>
    <scope>NUCLEOTIDE SEQUENCE [LARGE SCALE GENOMIC DNA]</scope>
    <source>
        <strain evidence="5">NBRC 107715</strain>
    </source>
</reference>
<reference evidence="3" key="4">
    <citation type="submission" date="2023-01" db="EMBL/GenBank/DDBJ databases">
        <title>Draft genome sequence of Methylobacterium oxalidis strain NBRC 107715.</title>
        <authorList>
            <person name="Sun Q."/>
            <person name="Mori K."/>
        </authorList>
    </citation>
    <scope>NUCLEOTIDE SEQUENCE</scope>
    <source>
        <strain evidence="3">NBRC 107715</strain>
    </source>
</reference>
<keyword evidence="5" id="KW-1185">Reference proteome</keyword>